<keyword evidence="5" id="KW-0175">Coiled coil</keyword>
<keyword evidence="3" id="KW-0998">Cell outer membrane</keyword>
<keyword evidence="8" id="KW-1185">Reference proteome</keyword>
<dbReference type="PANTHER" id="PTHR30329">
    <property type="entry name" value="STATOR ELEMENT OF FLAGELLAR MOTOR COMPLEX"/>
    <property type="match status" value="1"/>
</dbReference>
<evidence type="ECO:0000313" key="8">
    <source>
        <dbReference type="Proteomes" id="UP000287447"/>
    </source>
</evidence>
<dbReference type="PRINTS" id="PR01021">
    <property type="entry name" value="OMPADOMAIN"/>
</dbReference>
<dbReference type="SUPFAM" id="SSF103088">
    <property type="entry name" value="OmpA-like"/>
    <property type="match status" value="1"/>
</dbReference>
<evidence type="ECO:0000256" key="2">
    <source>
        <dbReference type="ARBA" id="ARBA00023136"/>
    </source>
</evidence>
<dbReference type="PANTHER" id="PTHR30329:SF21">
    <property type="entry name" value="LIPOPROTEIN YIAD-RELATED"/>
    <property type="match status" value="1"/>
</dbReference>
<feature type="coiled-coil region" evidence="5">
    <location>
        <begin position="63"/>
        <end position="130"/>
    </location>
</feature>
<dbReference type="PROSITE" id="PS51123">
    <property type="entry name" value="OMPA_2"/>
    <property type="match status" value="1"/>
</dbReference>
<dbReference type="AlphaFoldDB" id="A0A437QHE0"/>
<protein>
    <submittedName>
        <fullName evidence="7">OmpA family protein</fullName>
    </submittedName>
</protein>
<gene>
    <name evidence="7" type="ORF">EOI86_22715</name>
</gene>
<comment type="caution">
    <text evidence="7">The sequence shown here is derived from an EMBL/GenBank/DDBJ whole genome shotgun (WGS) entry which is preliminary data.</text>
</comment>
<evidence type="ECO:0000256" key="1">
    <source>
        <dbReference type="ARBA" id="ARBA00004442"/>
    </source>
</evidence>
<dbReference type="InterPro" id="IPR006664">
    <property type="entry name" value="OMP_bac"/>
</dbReference>
<name>A0A437QHE0_9PROT</name>
<dbReference type="GO" id="GO:0009279">
    <property type="term" value="C:cell outer membrane"/>
    <property type="evidence" value="ECO:0007669"/>
    <property type="project" value="UniProtKB-SubCell"/>
</dbReference>
<dbReference type="InterPro" id="IPR036737">
    <property type="entry name" value="OmpA-like_sf"/>
</dbReference>
<organism evidence="7 8">
    <name type="scientific">Hwanghaeella grinnelliae</name>
    <dbReference type="NCBI Taxonomy" id="2500179"/>
    <lineage>
        <taxon>Bacteria</taxon>
        <taxon>Pseudomonadati</taxon>
        <taxon>Pseudomonadota</taxon>
        <taxon>Alphaproteobacteria</taxon>
        <taxon>Rhodospirillales</taxon>
        <taxon>Rhodospirillaceae</taxon>
        <taxon>Hwanghaeella</taxon>
    </lineage>
</organism>
<evidence type="ECO:0000259" key="6">
    <source>
        <dbReference type="PROSITE" id="PS51123"/>
    </source>
</evidence>
<keyword evidence="2 4" id="KW-0472">Membrane</keyword>
<proteinExistence type="predicted"/>
<comment type="subcellular location">
    <subcellularLocation>
        <location evidence="1">Cell outer membrane</location>
    </subcellularLocation>
</comment>
<evidence type="ECO:0000256" key="3">
    <source>
        <dbReference type="ARBA" id="ARBA00023237"/>
    </source>
</evidence>
<evidence type="ECO:0000256" key="5">
    <source>
        <dbReference type="SAM" id="Coils"/>
    </source>
</evidence>
<feature type="domain" description="OmpA-like" evidence="6">
    <location>
        <begin position="168"/>
        <end position="314"/>
    </location>
</feature>
<evidence type="ECO:0000313" key="7">
    <source>
        <dbReference type="EMBL" id="RVU33942.1"/>
    </source>
</evidence>
<evidence type="ECO:0000256" key="4">
    <source>
        <dbReference type="PROSITE-ProRule" id="PRU00473"/>
    </source>
</evidence>
<dbReference type="InterPro" id="IPR006665">
    <property type="entry name" value="OmpA-like"/>
</dbReference>
<dbReference type="OrthoDB" id="9814546at2"/>
<accession>A0A437QHE0</accession>
<dbReference type="RefSeq" id="WP_127767972.1">
    <property type="nucleotide sequence ID" value="NZ_SADE01000004.1"/>
</dbReference>
<dbReference type="Gene3D" id="3.30.1330.60">
    <property type="entry name" value="OmpA-like domain"/>
    <property type="match status" value="1"/>
</dbReference>
<sequence>MTDMTVGFLFIVIILLAFFATQITPEDSVPKRLLDERDDQIAVLQQRLLLFKDLIDQVDQDAIGSIQQRILELKREKREALEKLHQRDAILALLREELGAGPKDDLHRKVLELRAEIDRLHELLRESDTENPIARYNTLAAVDLAALLSRVRTRVKKLDEQIDIQISRKQDALQFRGDGLFAHASDEPSSAGREKMRRIAEVLGEEIGCFTVGSSAMNEVCNPNAVAIDAIQIEGHTDSDGADVYNMGLGARRGASIYSVMLSEHPSLLDFHNIQGQPVLSVASYGEGRPIADEDLEGGKDANRRIDIRFIMFAPVREEDIPLSVGDLVRVRDLLAGRTAR</sequence>
<dbReference type="EMBL" id="SADE01000004">
    <property type="protein sequence ID" value="RVU33942.1"/>
    <property type="molecule type" value="Genomic_DNA"/>
</dbReference>
<dbReference type="CDD" id="cd07185">
    <property type="entry name" value="OmpA_C-like"/>
    <property type="match status" value="1"/>
</dbReference>
<reference evidence="8" key="1">
    <citation type="submission" date="2019-01" db="EMBL/GenBank/DDBJ databases">
        <title>Gri0909 isolated from a small marine red alga.</title>
        <authorList>
            <person name="Kim J."/>
            <person name="Jeong S.E."/>
            <person name="Jeon C.O."/>
        </authorList>
    </citation>
    <scope>NUCLEOTIDE SEQUENCE [LARGE SCALE GENOMIC DNA]</scope>
    <source>
        <strain evidence="8">Gri0909</strain>
    </source>
</reference>
<dbReference type="InterPro" id="IPR050330">
    <property type="entry name" value="Bact_OuterMem_StrucFunc"/>
</dbReference>
<dbReference type="Proteomes" id="UP000287447">
    <property type="component" value="Unassembled WGS sequence"/>
</dbReference>